<dbReference type="RefSeq" id="WP_066750652.1">
    <property type="nucleotide sequence ID" value="NZ_CP015199.1"/>
</dbReference>
<dbReference type="InterPro" id="IPR012910">
    <property type="entry name" value="Plug_dom"/>
</dbReference>
<dbReference type="Gene3D" id="2.170.130.10">
    <property type="entry name" value="TonB-dependent receptor, plug domain"/>
    <property type="match status" value="1"/>
</dbReference>
<dbReference type="OrthoDB" id="9764669at2"/>
<keyword evidence="6 8" id="KW-0472">Membrane</keyword>
<proteinExistence type="inferred from homology"/>
<keyword evidence="10" id="KW-0675">Receptor</keyword>
<dbReference type="PANTHER" id="PTHR30069">
    <property type="entry name" value="TONB-DEPENDENT OUTER MEMBRANE RECEPTOR"/>
    <property type="match status" value="1"/>
</dbReference>
<gene>
    <name evidence="10" type="ORF">A0O34_01860</name>
</gene>
<evidence type="ECO:0000256" key="6">
    <source>
        <dbReference type="ARBA" id="ARBA00023136"/>
    </source>
</evidence>
<dbReference type="KEGG" id="chh:A0O34_01860"/>
<dbReference type="GO" id="GO:0009279">
    <property type="term" value="C:cell outer membrane"/>
    <property type="evidence" value="ECO:0007669"/>
    <property type="project" value="UniProtKB-SubCell"/>
</dbReference>
<evidence type="ECO:0000259" key="9">
    <source>
        <dbReference type="Pfam" id="PF07715"/>
    </source>
</evidence>
<keyword evidence="5" id="KW-0732">Signal</keyword>
<evidence type="ECO:0000256" key="8">
    <source>
        <dbReference type="PROSITE-ProRule" id="PRU01360"/>
    </source>
</evidence>
<dbReference type="PROSITE" id="PS52016">
    <property type="entry name" value="TONB_DEPENDENT_REC_3"/>
    <property type="match status" value="1"/>
</dbReference>
<dbReference type="Pfam" id="PF07715">
    <property type="entry name" value="Plug"/>
    <property type="match status" value="1"/>
</dbReference>
<dbReference type="InterPro" id="IPR036942">
    <property type="entry name" value="Beta-barrel_TonB_sf"/>
</dbReference>
<dbReference type="InterPro" id="IPR039426">
    <property type="entry name" value="TonB-dep_rcpt-like"/>
</dbReference>
<dbReference type="STRING" id="1685010.A0O34_01860"/>
<comment type="similarity">
    <text evidence="8">Belongs to the TonB-dependent receptor family.</text>
</comment>
<evidence type="ECO:0000313" key="10">
    <source>
        <dbReference type="EMBL" id="ANF49376.1"/>
    </source>
</evidence>
<feature type="domain" description="TonB-dependent receptor plug" evidence="9">
    <location>
        <begin position="46"/>
        <end position="151"/>
    </location>
</feature>
<evidence type="ECO:0000256" key="5">
    <source>
        <dbReference type="ARBA" id="ARBA00022729"/>
    </source>
</evidence>
<keyword evidence="3 8" id="KW-1134">Transmembrane beta strand</keyword>
<evidence type="ECO:0000256" key="3">
    <source>
        <dbReference type="ARBA" id="ARBA00022452"/>
    </source>
</evidence>
<dbReference type="AlphaFoldDB" id="A0A172XR28"/>
<evidence type="ECO:0000256" key="1">
    <source>
        <dbReference type="ARBA" id="ARBA00004571"/>
    </source>
</evidence>
<protein>
    <submittedName>
        <fullName evidence="10">TonB-dependent receptor</fullName>
    </submittedName>
</protein>
<organism evidence="10 11">
    <name type="scientific">Chryseobacterium glaciei</name>
    <dbReference type="NCBI Taxonomy" id="1685010"/>
    <lineage>
        <taxon>Bacteria</taxon>
        <taxon>Pseudomonadati</taxon>
        <taxon>Bacteroidota</taxon>
        <taxon>Flavobacteriia</taxon>
        <taxon>Flavobacteriales</taxon>
        <taxon>Weeksellaceae</taxon>
        <taxon>Chryseobacterium group</taxon>
        <taxon>Chryseobacterium</taxon>
    </lineage>
</organism>
<keyword evidence="4 8" id="KW-0812">Transmembrane</keyword>
<evidence type="ECO:0000256" key="2">
    <source>
        <dbReference type="ARBA" id="ARBA00022448"/>
    </source>
</evidence>
<dbReference type="InterPro" id="IPR037066">
    <property type="entry name" value="Plug_dom_sf"/>
</dbReference>
<evidence type="ECO:0000256" key="7">
    <source>
        <dbReference type="ARBA" id="ARBA00023237"/>
    </source>
</evidence>
<name>A0A172XR28_9FLAO</name>
<comment type="subcellular location">
    <subcellularLocation>
        <location evidence="1 8">Cell outer membrane</location>
        <topology evidence="1 8">Multi-pass membrane protein</topology>
    </subcellularLocation>
</comment>
<dbReference type="EMBL" id="CP015199">
    <property type="protein sequence ID" value="ANF49376.1"/>
    <property type="molecule type" value="Genomic_DNA"/>
</dbReference>
<reference evidence="10 11" key="1">
    <citation type="submission" date="2016-04" db="EMBL/GenBank/DDBJ databases">
        <title>Complete Genome Sequence of Chryseobacterium sp. IHBB 10212.</title>
        <authorList>
            <person name="Pal M."/>
            <person name="Swarnkar M.K."/>
            <person name="Kaushal K."/>
            <person name="Chhibber S."/>
            <person name="Singh A.K."/>
            <person name="Gulati A."/>
        </authorList>
    </citation>
    <scope>NUCLEOTIDE SEQUENCE [LARGE SCALE GENOMIC DNA]</scope>
    <source>
        <strain evidence="10 11">IHBB 10212</strain>
    </source>
</reference>
<accession>A0A172XR28</accession>
<dbReference type="Gene3D" id="2.40.170.20">
    <property type="entry name" value="TonB-dependent receptor, beta-barrel domain"/>
    <property type="match status" value="1"/>
</dbReference>
<dbReference type="Proteomes" id="UP000077824">
    <property type="component" value="Chromosome"/>
</dbReference>
<evidence type="ECO:0000313" key="11">
    <source>
        <dbReference type="Proteomes" id="UP000077824"/>
    </source>
</evidence>
<dbReference type="PANTHER" id="PTHR30069:SF29">
    <property type="entry name" value="HEMOGLOBIN AND HEMOGLOBIN-HAPTOGLOBIN-BINDING PROTEIN 1-RELATED"/>
    <property type="match status" value="1"/>
</dbReference>
<dbReference type="GO" id="GO:0044718">
    <property type="term" value="P:siderophore transmembrane transport"/>
    <property type="evidence" value="ECO:0007669"/>
    <property type="project" value="TreeGrafter"/>
</dbReference>
<keyword evidence="11" id="KW-1185">Reference proteome</keyword>
<sequence>MKKKVLSILSLSTVFWMSAQEKDSLNQKKIEEVVITGQYMQQSINKSIYKVEVIDAQQIKNMAVTNVAEVLNQNLNILIEPNRGSGDSNANIMGLSGEYTKILIDNIPVVSDQGMGNLVDLTKINVNNIERIEVVKGSMGVEYGNNAVAGVINIITKKNYSKKFTGQASVQEETVNKDYDWLKKGNGRHIQFLNLGYKINDNWSVSADINHNDFQGYKGKYGGYKYFTENNDGNRGYEWMPKDQLTTNGVIRYSKNNTSFFYKVNFLTEKINSYNPIVEELYLGGGNRTYTSNDTDYKTKRWIHQFNIQTKLGSRINYSGDFSYQTQERKLQDYTYDVPNRQELSRGADETFFKSEVMYSRGMFSNFLNSDKVNFQLGYELDRTKGFASNKDGNFGTTGDNTDINRIIFNYANFLSAEWNATSWLSVRPGVRLALSNKFDSQYNYSITTRFKTTENSDIRLIFGSANRFPTYDELYTMRVDFNHDIRGNENLKPETGYSTGVFWDYNTKSASDWKFNFSASGMYLDVKDRIVDVVISNSPLKLTYLNVDNYKSMLFGGGINIRKGDFSLNTGVSVMGVSQVLNTGNITSPDDFNFYTEANLAANYTLASTKTLFALYYKYTGTQKRYTHIADPNDPQNPGQYVLGELGDFSMLNFTLSQPFYKNHFEISAGVKNIFDVSSVRNTIQGGDGHNTALDQQNLFYGRSYFARLNYNF</sequence>
<keyword evidence="7 8" id="KW-0998">Cell outer membrane</keyword>
<keyword evidence="2 8" id="KW-0813">Transport</keyword>
<dbReference type="SUPFAM" id="SSF56935">
    <property type="entry name" value="Porins"/>
    <property type="match status" value="1"/>
</dbReference>
<dbReference type="GO" id="GO:0015344">
    <property type="term" value="F:siderophore uptake transmembrane transporter activity"/>
    <property type="evidence" value="ECO:0007669"/>
    <property type="project" value="TreeGrafter"/>
</dbReference>
<evidence type="ECO:0000256" key="4">
    <source>
        <dbReference type="ARBA" id="ARBA00022692"/>
    </source>
</evidence>